<comment type="caution">
    <text evidence="2">The sequence shown here is derived from an EMBL/GenBank/DDBJ whole genome shotgun (WGS) entry which is preliminary data.</text>
</comment>
<dbReference type="InterPro" id="IPR029063">
    <property type="entry name" value="SAM-dependent_MTases_sf"/>
</dbReference>
<evidence type="ECO:0000259" key="1">
    <source>
        <dbReference type="Pfam" id="PF08241"/>
    </source>
</evidence>
<reference evidence="2 3" key="1">
    <citation type="submission" date="2019-07" db="EMBL/GenBank/DDBJ databases">
        <title>Whole genome shotgun sequence of Aliivibrio fischeri NBRC 101058.</title>
        <authorList>
            <person name="Hosoyama A."/>
            <person name="Uohara A."/>
            <person name="Ohji S."/>
            <person name="Ichikawa N."/>
        </authorList>
    </citation>
    <scope>NUCLEOTIDE SEQUENCE [LARGE SCALE GENOMIC DNA]</scope>
    <source>
        <strain evidence="2 3">NBRC 101058</strain>
    </source>
</reference>
<dbReference type="AlphaFoldDB" id="A0A510UD83"/>
<dbReference type="Proteomes" id="UP000321787">
    <property type="component" value="Unassembled WGS sequence"/>
</dbReference>
<accession>A0A510UD83</accession>
<proteinExistence type="predicted"/>
<keyword evidence="2" id="KW-0489">Methyltransferase</keyword>
<evidence type="ECO:0000313" key="3">
    <source>
        <dbReference type="Proteomes" id="UP000321787"/>
    </source>
</evidence>
<protein>
    <submittedName>
        <fullName evidence="2">SAM-dependent methyltransferase</fullName>
    </submittedName>
</protein>
<dbReference type="InterPro" id="IPR013216">
    <property type="entry name" value="Methyltransf_11"/>
</dbReference>
<dbReference type="RefSeq" id="WP_146861537.1">
    <property type="nucleotide sequence ID" value="NZ_BJTZ01000002.1"/>
</dbReference>
<dbReference type="GO" id="GO:0032259">
    <property type="term" value="P:methylation"/>
    <property type="evidence" value="ECO:0007669"/>
    <property type="project" value="UniProtKB-KW"/>
</dbReference>
<evidence type="ECO:0000313" key="2">
    <source>
        <dbReference type="EMBL" id="GEK12506.1"/>
    </source>
</evidence>
<dbReference type="Gene3D" id="3.40.50.150">
    <property type="entry name" value="Vaccinia Virus protein VP39"/>
    <property type="match status" value="1"/>
</dbReference>
<dbReference type="Pfam" id="PF08241">
    <property type="entry name" value="Methyltransf_11"/>
    <property type="match status" value="1"/>
</dbReference>
<keyword evidence="2" id="KW-0808">Transferase</keyword>
<feature type="domain" description="Methyltransferase type 11" evidence="1">
    <location>
        <begin position="44"/>
        <end position="138"/>
    </location>
</feature>
<sequence length="233" mass="26293">MSSMYTTFAEQYDNVVQDNIYNAYLERPSLQAMLGDLNGCDVIDLGCGSGVYADYFIHRGVAKLTCIDYSPNMIEIVKRKFGDRITAYAQDASIGLIKEASESADLIISPMMIHYLEDLSVLFNDVARVLKNGGSFAFSTHHPFADFECSLSGNYFERELITEMWDTVGEPLEVRFYRRSLTELIEAITKSGLVVTQVSEGKVSEVVKDMSPERYDYLSKNPNFIFIKCQKLA</sequence>
<organism evidence="2 3">
    <name type="scientific">Aliivibrio fischeri</name>
    <name type="common">Vibrio fischeri</name>
    <dbReference type="NCBI Taxonomy" id="668"/>
    <lineage>
        <taxon>Bacteria</taxon>
        <taxon>Pseudomonadati</taxon>
        <taxon>Pseudomonadota</taxon>
        <taxon>Gammaproteobacteria</taxon>
        <taxon>Vibrionales</taxon>
        <taxon>Vibrionaceae</taxon>
        <taxon>Aliivibrio</taxon>
    </lineage>
</organism>
<dbReference type="GO" id="GO:0008757">
    <property type="term" value="F:S-adenosylmethionine-dependent methyltransferase activity"/>
    <property type="evidence" value="ECO:0007669"/>
    <property type="project" value="InterPro"/>
</dbReference>
<gene>
    <name evidence="2" type="ORF">AFI02nite_05420</name>
</gene>
<dbReference type="SUPFAM" id="SSF53335">
    <property type="entry name" value="S-adenosyl-L-methionine-dependent methyltransferases"/>
    <property type="match status" value="1"/>
</dbReference>
<dbReference type="PANTHER" id="PTHR42912">
    <property type="entry name" value="METHYLTRANSFERASE"/>
    <property type="match status" value="1"/>
</dbReference>
<name>A0A510UD83_ALIFS</name>
<dbReference type="EMBL" id="BJTZ01000002">
    <property type="protein sequence ID" value="GEK12506.1"/>
    <property type="molecule type" value="Genomic_DNA"/>
</dbReference>
<dbReference type="InterPro" id="IPR050508">
    <property type="entry name" value="Methyltransf_Superfamily"/>
</dbReference>
<dbReference type="CDD" id="cd02440">
    <property type="entry name" value="AdoMet_MTases"/>
    <property type="match status" value="1"/>
</dbReference>